<dbReference type="PROSITE" id="PS51676">
    <property type="entry name" value="FF"/>
    <property type="match status" value="2"/>
</dbReference>
<feature type="compositionally biased region" description="Polar residues" evidence="7">
    <location>
        <begin position="96"/>
        <end position="111"/>
    </location>
</feature>
<evidence type="ECO:0000259" key="9">
    <source>
        <dbReference type="PROSITE" id="PS51676"/>
    </source>
</evidence>
<feature type="non-terminal residue" evidence="10">
    <location>
        <position position="435"/>
    </location>
</feature>
<evidence type="ECO:0000259" key="8">
    <source>
        <dbReference type="PROSITE" id="PS50020"/>
    </source>
</evidence>
<gene>
    <name evidence="10" type="primary">PRP40</name>
    <name evidence="10" type="ORF">H4R34_005616</name>
</gene>
<dbReference type="CDD" id="cd00201">
    <property type="entry name" value="WW"/>
    <property type="match status" value="2"/>
</dbReference>
<dbReference type="PROSITE" id="PS01159">
    <property type="entry name" value="WW_DOMAIN_1"/>
    <property type="match status" value="1"/>
</dbReference>
<dbReference type="SUPFAM" id="SSF81698">
    <property type="entry name" value="FF domain"/>
    <property type="match status" value="2"/>
</dbReference>
<evidence type="ECO:0000313" key="10">
    <source>
        <dbReference type="EMBL" id="KAJ1971828.1"/>
    </source>
</evidence>
<dbReference type="Proteomes" id="UP001151582">
    <property type="component" value="Unassembled WGS sequence"/>
</dbReference>
<evidence type="ECO:0000256" key="1">
    <source>
        <dbReference type="ARBA" id="ARBA00004123"/>
    </source>
</evidence>
<dbReference type="GO" id="GO:0045292">
    <property type="term" value="P:mRNA cis splicing, via spliceosome"/>
    <property type="evidence" value="ECO:0007669"/>
    <property type="project" value="InterPro"/>
</dbReference>
<dbReference type="GO" id="GO:0071004">
    <property type="term" value="C:U2-type prespliceosome"/>
    <property type="evidence" value="ECO:0007669"/>
    <property type="project" value="TreeGrafter"/>
</dbReference>
<dbReference type="EMBL" id="JANBQB010001232">
    <property type="protein sequence ID" value="KAJ1971828.1"/>
    <property type="molecule type" value="Genomic_DNA"/>
</dbReference>
<dbReference type="AlphaFoldDB" id="A0A9W8B210"/>
<dbReference type="PROSITE" id="PS50020">
    <property type="entry name" value="WW_DOMAIN_2"/>
    <property type="match status" value="2"/>
</dbReference>
<dbReference type="InterPro" id="IPR002713">
    <property type="entry name" value="FF_domain"/>
</dbReference>
<sequence length="435" mass="50626">MTAIPPAPNGTSVWQEARTPEGKVYFYNRLTKKTMWEKPDELKTPEERAFAQTAWKEYVADGGRTYYYNTVTKVTTWEKPKELVKGMSAQLPSAGLESSATTPTSKPTQAADQPAKAPELPRPPSTTPQRSETTLPLPPTLASTDREAAFQALLREAQVQSDWTWEQAMRAIISHPRYRILPSVTERKEAFRKFQLQRAEEEKAEMRSAAQEQEKQLLELLGQKFTVNTLLPYRDAMEQMADEPVVANFKGTRRRETVYNEFVHKLRQQYKASVQTKRKEQVGQLCRLFQTCPDITVSTRWKDLTQVLERLPEWTTDTRWRSIDQGALLDAFEQHMEKLKAEFLDWKHKQVQADQRAARKARDAFRQLLQEQRQIYAITLESTWTNFYPGIASDPRYDQLLGHPGSTPLELFWDEVEVHHDQISRYRRRIEDSFE</sequence>
<dbReference type="Gene3D" id="1.10.10.440">
    <property type="entry name" value="FF domain"/>
    <property type="match status" value="3"/>
</dbReference>
<dbReference type="Pfam" id="PF01846">
    <property type="entry name" value="FF"/>
    <property type="match status" value="2"/>
</dbReference>
<feature type="domain" description="WW" evidence="8">
    <location>
        <begin position="49"/>
        <end position="82"/>
    </location>
</feature>
<feature type="coiled-coil region" evidence="6">
    <location>
        <begin position="192"/>
        <end position="223"/>
    </location>
</feature>
<dbReference type="Gene3D" id="2.20.70.10">
    <property type="match status" value="2"/>
</dbReference>
<dbReference type="Pfam" id="PF00397">
    <property type="entry name" value="WW"/>
    <property type="match status" value="2"/>
</dbReference>
<proteinExistence type="predicted"/>
<keyword evidence="6" id="KW-0175">Coiled coil</keyword>
<comment type="subcellular location">
    <subcellularLocation>
        <location evidence="1">Nucleus</location>
    </subcellularLocation>
</comment>
<evidence type="ECO:0000256" key="4">
    <source>
        <dbReference type="ARBA" id="ARBA00023187"/>
    </source>
</evidence>
<evidence type="ECO:0000256" key="5">
    <source>
        <dbReference type="ARBA" id="ARBA00023242"/>
    </source>
</evidence>
<accession>A0A9W8B210</accession>
<dbReference type="PANTHER" id="PTHR11864">
    <property type="entry name" value="PRE-MRNA-PROCESSING PROTEIN PRP40"/>
    <property type="match status" value="1"/>
</dbReference>
<evidence type="ECO:0000313" key="11">
    <source>
        <dbReference type="Proteomes" id="UP001151582"/>
    </source>
</evidence>
<keyword evidence="2" id="KW-0507">mRNA processing</keyword>
<keyword evidence="11" id="KW-1185">Reference proteome</keyword>
<dbReference type="PANTHER" id="PTHR11864:SF0">
    <property type="entry name" value="PRP40 PRE-MRNA PROCESSING FACTOR 40 HOMOLOG A (YEAST)"/>
    <property type="match status" value="1"/>
</dbReference>
<keyword evidence="5" id="KW-0539">Nucleus</keyword>
<dbReference type="InterPro" id="IPR039726">
    <property type="entry name" value="Prp40-like"/>
</dbReference>
<feature type="domain" description="FF" evidence="9">
    <location>
        <begin position="356"/>
        <end position="418"/>
    </location>
</feature>
<evidence type="ECO:0000256" key="3">
    <source>
        <dbReference type="ARBA" id="ARBA00022737"/>
    </source>
</evidence>
<organism evidence="10 11">
    <name type="scientific">Dimargaris verticillata</name>
    <dbReference type="NCBI Taxonomy" id="2761393"/>
    <lineage>
        <taxon>Eukaryota</taxon>
        <taxon>Fungi</taxon>
        <taxon>Fungi incertae sedis</taxon>
        <taxon>Zoopagomycota</taxon>
        <taxon>Kickxellomycotina</taxon>
        <taxon>Dimargaritomycetes</taxon>
        <taxon>Dimargaritales</taxon>
        <taxon>Dimargaritaceae</taxon>
        <taxon>Dimargaris</taxon>
    </lineage>
</organism>
<keyword evidence="4" id="KW-0508">mRNA splicing</keyword>
<evidence type="ECO:0000256" key="6">
    <source>
        <dbReference type="SAM" id="Coils"/>
    </source>
</evidence>
<dbReference type="SMART" id="SM00456">
    <property type="entry name" value="WW"/>
    <property type="match status" value="2"/>
</dbReference>
<name>A0A9W8B210_9FUNG</name>
<feature type="region of interest" description="Disordered" evidence="7">
    <location>
        <begin position="91"/>
        <end position="140"/>
    </location>
</feature>
<evidence type="ECO:0000256" key="7">
    <source>
        <dbReference type="SAM" id="MobiDB-lite"/>
    </source>
</evidence>
<dbReference type="InterPro" id="IPR036020">
    <property type="entry name" value="WW_dom_sf"/>
</dbReference>
<dbReference type="SMART" id="SM00441">
    <property type="entry name" value="FF"/>
    <property type="match status" value="2"/>
</dbReference>
<dbReference type="InterPro" id="IPR036517">
    <property type="entry name" value="FF_domain_sf"/>
</dbReference>
<dbReference type="InterPro" id="IPR001202">
    <property type="entry name" value="WW_dom"/>
</dbReference>
<dbReference type="GO" id="GO:0003723">
    <property type="term" value="F:RNA binding"/>
    <property type="evidence" value="ECO:0007669"/>
    <property type="project" value="TreeGrafter"/>
</dbReference>
<dbReference type="OrthoDB" id="187617at2759"/>
<reference evidence="10" key="1">
    <citation type="submission" date="2022-07" db="EMBL/GenBank/DDBJ databases">
        <title>Phylogenomic reconstructions and comparative analyses of Kickxellomycotina fungi.</title>
        <authorList>
            <person name="Reynolds N.K."/>
            <person name="Stajich J.E."/>
            <person name="Barry K."/>
            <person name="Grigoriev I.V."/>
            <person name="Crous P."/>
            <person name="Smith M.E."/>
        </authorList>
    </citation>
    <scope>NUCLEOTIDE SEQUENCE</scope>
    <source>
        <strain evidence="10">RSA 567</strain>
    </source>
</reference>
<protein>
    <submittedName>
        <fullName evidence="10">U1 snRNP protein</fullName>
    </submittedName>
</protein>
<keyword evidence="3" id="KW-0677">Repeat</keyword>
<feature type="domain" description="WW" evidence="8">
    <location>
        <begin position="14"/>
        <end position="41"/>
    </location>
</feature>
<feature type="domain" description="FF" evidence="9">
    <location>
        <begin position="143"/>
        <end position="197"/>
    </location>
</feature>
<dbReference type="GO" id="GO:0005685">
    <property type="term" value="C:U1 snRNP"/>
    <property type="evidence" value="ECO:0007669"/>
    <property type="project" value="TreeGrafter"/>
</dbReference>
<comment type="caution">
    <text evidence="10">The sequence shown here is derived from an EMBL/GenBank/DDBJ whole genome shotgun (WGS) entry which is preliminary data.</text>
</comment>
<evidence type="ECO:0000256" key="2">
    <source>
        <dbReference type="ARBA" id="ARBA00022664"/>
    </source>
</evidence>
<dbReference type="SUPFAM" id="SSF51045">
    <property type="entry name" value="WW domain"/>
    <property type="match status" value="2"/>
</dbReference>
<dbReference type="FunFam" id="1.10.10.440:FF:000013">
    <property type="entry name" value="pre-mRNA-processing protein 40A isoform X1"/>
    <property type="match status" value="1"/>
</dbReference>